<dbReference type="EMBL" id="AUYC01000020">
    <property type="protein sequence ID" value="KZN64702.1"/>
    <property type="molecule type" value="Genomic_DNA"/>
</dbReference>
<accession>A0A161YRE0</accession>
<dbReference type="PATRIC" id="fig|1365248.3.peg.1509"/>
<proteinExistence type="predicted"/>
<evidence type="ECO:0000313" key="1">
    <source>
        <dbReference type="EMBL" id="KZN64702.1"/>
    </source>
</evidence>
<protein>
    <submittedName>
        <fullName evidence="1">Uncharacterized protein</fullName>
    </submittedName>
</protein>
<comment type="caution">
    <text evidence="1">The sequence shown here is derived from an EMBL/GenBank/DDBJ whole genome shotgun (WGS) entry which is preliminary data.</text>
</comment>
<organism evidence="1 2">
    <name type="scientific">Pseudoalteromonas luteoviolacea CPMOR-1</name>
    <dbReference type="NCBI Taxonomy" id="1365248"/>
    <lineage>
        <taxon>Bacteria</taxon>
        <taxon>Pseudomonadati</taxon>
        <taxon>Pseudomonadota</taxon>
        <taxon>Gammaproteobacteria</taxon>
        <taxon>Alteromonadales</taxon>
        <taxon>Pseudoalteromonadaceae</taxon>
        <taxon>Pseudoalteromonas</taxon>
    </lineage>
</organism>
<evidence type="ECO:0000313" key="2">
    <source>
        <dbReference type="Proteomes" id="UP000076486"/>
    </source>
</evidence>
<name>A0A161YRE0_9GAMM</name>
<gene>
    <name evidence="1" type="ORF">N473_12995</name>
</gene>
<reference evidence="1 2" key="1">
    <citation type="submission" date="2013-07" db="EMBL/GenBank/DDBJ databases">
        <title>Comparative Genomic and Metabolomic Analysis of Twelve Strains of Pseudoalteromonas luteoviolacea.</title>
        <authorList>
            <person name="Vynne N.G."/>
            <person name="Mansson M."/>
            <person name="Gram L."/>
        </authorList>
    </citation>
    <scope>NUCLEOTIDE SEQUENCE [LARGE SCALE GENOMIC DNA]</scope>
    <source>
        <strain evidence="1 2">CPMOR-1</strain>
    </source>
</reference>
<dbReference type="AlphaFoldDB" id="A0A161YRE0"/>
<dbReference type="Proteomes" id="UP000076486">
    <property type="component" value="Unassembled WGS sequence"/>
</dbReference>
<sequence length="68" mass="7761">MVMLLWLKLQARQVYILREIFENSYKEPERTSQSLHVKATGLLLNKPLATAVKSELEPAKELGLLPVN</sequence>